<dbReference type="Pfam" id="PF05050">
    <property type="entry name" value="Methyltransf_21"/>
    <property type="match status" value="1"/>
</dbReference>
<evidence type="ECO:0000313" key="2">
    <source>
        <dbReference type="EMBL" id="KAK2708587.1"/>
    </source>
</evidence>
<name>A0AA88HN47_ARTSF</name>
<dbReference type="InterPro" id="IPR006342">
    <property type="entry name" value="FkbM_mtfrase"/>
</dbReference>
<protein>
    <recommendedName>
        <fullName evidence="1">Methyltransferase FkbM domain-containing protein</fullName>
    </recommendedName>
</protein>
<dbReference type="GO" id="GO:0006888">
    <property type="term" value="P:endoplasmic reticulum to Golgi vesicle-mediated transport"/>
    <property type="evidence" value="ECO:0007669"/>
    <property type="project" value="TreeGrafter"/>
</dbReference>
<dbReference type="InterPro" id="IPR053202">
    <property type="entry name" value="EGF_Rcpt_Signaling_Reg"/>
</dbReference>
<dbReference type="EMBL" id="JAVRJZ010000018">
    <property type="protein sequence ID" value="KAK2708587.1"/>
    <property type="molecule type" value="Genomic_DNA"/>
</dbReference>
<dbReference type="GO" id="GO:0005886">
    <property type="term" value="C:plasma membrane"/>
    <property type="evidence" value="ECO:0007669"/>
    <property type="project" value="TreeGrafter"/>
</dbReference>
<feature type="domain" description="Methyltransferase FkbM" evidence="1">
    <location>
        <begin position="8"/>
        <end position="191"/>
    </location>
</feature>
<feature type="non-terminal residue" evidence="2">
    <location>
        <position position="1"/>
    </location>
</feature>
<reference evidence="2" key="1">
    <citation type="submission" date="2023-07" db="EMBL/GenBank/DDBJ databases">
        <title>Chromosome-level genome assembly of Artemia franciscana.</title>
        <authorList>
            <person name="Jo E."/>
        </authorList>
    </citation>
    <scope>NUCLEOTIDE SEQUENCE</scope>
    <source>
        <tissue evidence="2">Whole body</tissue>
    </source>
</reference>
<proteinExistence type="predicted"/>
<evidence type="ECO:0000313" key="3">
    <source>
        <dbReference type="Proteomes" id="UP001187531"/>
    </source>
</evidence>
<comment type="caution">
    <text evidence="2">The sequence shown here is derived from an EMBL/GenBank/DDBJ whole genome shotgun (WGS) entry which is preliminary data.</text>
</comment>
<dbReference type="GO" id="GO:0031902">
    <property type="term" value="C:late endosome membrane"/>
    <property type="evidence" value="ECO:0007669"/>
    <property type="project" value="TreeGrafter"/>
</dbReference>
<dbReference type="PANTHER" id="PTHR34009">
    <property type="entry name" value="PROTEIN STAR"/>
    <property type="match status" value="1"/>
</dbReference>
<dbReference type="GO" id="GO:0005789">
    <property type="term" value="C:endoplasmic reticulum membrane"/>
    <property type="evidence" value="ECO:0007669"/>
    <property type="project" value="TreeGrafter"/>
</dbReference>
<dbReference type="PANTHER" id="PTHR34009:SF2">
    <property type="entry name" value="PROTEIN STAR"/>
    <property type="match status" value="1"/>
</dbReference>
<evidence type="ECO:0000259" key="1">
    <source>
        <dbReference type="Pfam" id="PF05050"/>
    </source>
</evidence>
<accession>A0AA88HN47</accession>
<dbReference type="Proteomes" id="UP001187531">
    <property type="component" value="Unassembled WGS sequence"/>
</dbReference>
<organism evidence="2 3">
    <name type="scientific">Artemia franciscana</name>
    <name type="common">Brine shrimp</name>
    <name type="synonym">Artemia sanfranciscana</name>
    <dbReference type="NCBI Taxonomy" id="6661"/>
    <lineage>
        <taxon>Eukaryota</taxon>
        <taxon>Metazoa</taxon>
        <taxon>Ecdysozoa</taxon>
        <taxon>Arthropoda</taxon>
        <taxon>Crustacea</taxon>
        <taxon>Branchiopoda</taxon>
        <taxon>Anostraca</taxon>
        <taxon>Artemiidae</taxon>
        <taxon>Artemia</taxon>
    </lineage>
</organism>
<dbReference type="AlphaFoldDB" id="A0AA88HN47"/>
<gene>
    <name evidence="2" type="ORF">QYM36_014253</name>
</gene>
<keyword evidence="3" id="KW-1185">Reference proteome</keyword>
<dbReference type="GO" id="GO:0016197">
    <property type="term" value="P:endosomal transport"/>
    <property type="evidence" value="ECO:0007669"/>
    <property type="project" value="TreeGrafter"/>
</dbReference>
<dbReference type="GO" id="GO:0005794">
    <property type="term" value="C:Golgi apparatus"/>
    <property type="evidence" value="ECO:0007669"/>
    <property type="project" value="TreeGrafter"/>
</dbReference>
<sequence length="240" mass="27316">RGQRTFLECGALDGEIFSATLHLERFLNWTGVLIEADDKFYADMKLVHRKAYIVHACISIEEHPTIESFISTPVQFKINGYNRTIVNDAPGYVAKHSLRGMALKLQNLLLLDITGGPVQAQCLPLYSILLSVNISVIDLMVLDSKNVELEALKTTPFQKIDIAVLLIETFNEPKYQKQITHAYLKSQGFIYYDTVRNTLYHGDDVFLNKKYFTKDASLPNFSLSSYFKILTGIEKKCPRK</sequence>